<reference evidence="1" key="1">
    <citation type="submission" date="2018-11" db="EMBL/GenBank/DDBJ databases">
        <title>The sequence and de novo assembly of Larimichthys crocea genome using PacBio and Hi-C technologies.</title>
        <authorList>
            <person name="Xu P."/>
            <person name="Chen B."/>
            <person name="Zhou Z."/>
            <person name="Ke Q."/>
            <person name="Wu Y."/>
            <person name="Bai H."/>
            <person name="Pu F."/>
        </authorList>
    </citation>
    <scope>NUCLEOTIDE SEQUENCE</scope>
    <source>
        <tissue evidence="1">Muscle</tissue>
    </source>
</reference>
<dbReference type="Proteomes" id="UP000793456">
    <property type="component" value="Chromosome VII"/>
</dbReference>
<keyword evidence="2" id="KW-1185">Reference proteome</keyword>
<gene>
    <name evidence="1" type="ORF">E3U43_001137</name>
</gene>
<proteinExistence type="predicted"/>
<evidence type="ECO:0000313" key="2">
    <source>
        <dbReference type="Proteomes" id="UP000793456"/>
    </source>
</evidence>
<organism evidence="1 2">
    <name type="scientific">Larimichthys crocea</name>
    <name type="common">Large yellow croaker</name>
    <name type="synonym">Pseudosciaena crocea</name>
    <dbReference type="NCBI Taxonomy" id="215358"/>
    <lineage>
        <taxon>Eukaryota</taxon>
        <taxon>Metazoa</taxon>
        <taxon>Chordata</taxon>
        <taxon>Craniata</taxon>
        <taxon>Vertebrata</taxon>
        <taxon>Euteleostomi</taxon>
        <taxon>Actinopterygii</taxon>
        <taxon>Neopterygii</taxon>
        <taxon>Teleostei</taxon>
        <taxon>Neoteleostei</taxon>
        <taxon>Acanthomorphata</taxon>
        <taxon>Eupercaria</taxon>
        <taxon>Sciaenidae</taxon>
        <taxon>Larimichthys</taxon>
    </lineage>
</organism>
<dbReference type="EMBL" id="CM011680">
    <property type="protein sequence ID" value="TMS17068.1"/>
    <property type="molecule type" value="Genomic_DNA"/>
</dbReference>
<accession>A0ACD3RCB5</accession>
<name>A0ACD3RCB5_LARCR</name>
<comment type="caution">
    <text evidence="1">The sequence shown here is derived from an EMBL/GenBank/DDBJ whole genome shotgun (WGS) entry which is preliminary data.</text>
</comment>
<evidence type="ECO:0000313" key="1">
    <source>
        <dbReference type="EMBL" id="TMS17068.1"/>
    </source>
</evidence>
<sequence>MDSDESDSESVQSQVMEIHQRPQAEEQQQQMEEEEGGGGRRRESAEEADVTKLKHCSVVLDRLEGDDKAAKAEFEDKEDMNRKGGKPVSRIPTFHKRPAQNTELPVPKKDTPVHVAHLSEKAVSGSVEAA</sequence>
<protein>
    <submittedName>
        <fullName evidence="1">Uncharacterized protein</fullName>
    </submittedName>
</protein>